<accession>A0ACB9FWZ8</accession>
<evidence type="ECO:0000313" key="1">
    <source>
        <dbReference type="EMBL" id="KAI3775483.1"/>
    </source>
</evidence>
<comment type="caution">
    <text evidence="1">The sequence shown here is derived from an EMBL/GenBank/DDBJ whole genome shotgun (WGS) entry which is preliminary data.</text>
</comment>
<dbReference type="Proteomes" id="UP001056120">
    <property type="component" value="Linkage Group LG16"/>
</dbReference>
<organism evidence="1 2">
    <name type="scientific">Smallanthus sonchifolius</name>
    <dbReference type="NCBI Taxonomy" id="185202"/>
    <lineage>
        <taxon>Eukaryota</taxon>
        <taxon>Viridiplantae</taxon>
        <taxon>Streptophyta</taxon>
        <taxon>Embryophyta</taxon>
        <taxon>Tracheophyta</taxon>
        <taxon>Spermatophyta</taxon>
        <taxon>Magnoliopsida</taxon>
        <taxon>eudicotyledons</taxon>
        <taxon>Gunneridae</taxon>
        <taxon>Pentapetalae</taxon>
        <taxon>asterids</taxon>
        <taxon>campanulids</taxon>
        <taxon>Asterales</taxon>
        <taxon>Asteraceae</taxon>
        <taxon>Asteroideae</taxon>
        <taxon>Heliantheae alliance</taxon>
        <taxon>Millerieae</taxon>
        <taxon>Smallanthus</taxon>
    </lineage>
</organism>
<evidence type="ECO:0000313" key="2">
    <source>
        <dbReference type="Proteomes" id="UP001056120"/>
    </source>
</evidence>
<protein>
    <submittedName>
        <fullName evidence="1">Uncharacterized protein</fullName>
    </submittedName>
</protein>
<gene>
    <name evidence="1" type="ORF">L1987_50060</name>
</gene>
<proteinExistence type="predicted"/>
<reference evidence="2" key="1">
    <citation type="journal article" date="2022" name="Mol. Ecol. Resour.">
        <title>The genomes of chicory, endive, great burdock and yacon provide insights into Asteraceae palaeo-polyploidization history and plant inulin production.</title>
        <authorList>
            <person name="Fan W."/>
            <person name="Wang S."/>
            <person name="Wang H."/>
            <person name="Wang A."/>
            <person name="Jiang F."/>
            <person name="Liu H."/>
            <person name="Zhao H."/>
            <person name="Xu D."/>
            <person name="Zhang Y."/>
        </authorList>
    </citation>
    <scope>NUCLEOTIDE SEQUENCE [LARGE SCALE GENOMIC DNA]</scope>
    <source>
        <strain evidence="2">cv. Yunnan</strain>
    </source>
</reference>
<sequence>MSLFLRLRHHLLHGFCSKSIHAPIAALNSIKSTGLTRTFSQPARQLEEEEDEEEEIEIDQRRLPTDYDPATFDPTEHRSPPTDRVWRLVDEMPSLTLVEVAELSSIMMKKMGMKEPPVMAVMRPGAAGLAGGGAKSQTAVKEESKPEKSVFELKLDSFEAASKIKIIKEVRSFTDLGLGEAKDLVEKAPIVFKKGVTKEEAEQIIEKMKNVGAKVVME</sequence>
<dbReference type="EMBL" id="CM042033">
    <property type="protein sequence ID" value="KAI3775483.1"/>
    <property type="molecule type" value="Genomic_DNA"/>
</dbReference>
<reference evidence="1 2" key="2">
    <citation type="journal article" date="2022" name="Mol. Ecol. Resour.">
        <title>The genomes of chicory, endive, great burdock and yacon provide insights into Asteraceae paleo-polyploidization history and plant inulin production.</title>
        <authorList>
            <person name="Fan W."/>
            <person name="Wang S."/>
            <person name="Wang H."/>
            <person name="Wang A."/>
            <person name="Jiang F."/>
            <person name="Liu H."/>
            <person name="Zhao H."/>
            <person name="Xu D."/>
            <person name="Zhang Y."/>
        </authorList>
    </citation>
    <scope>NUCLEOTIDE SEQUENCE [LARGE SCALE GENOMIC DNA]</scope>
    <source>
        <strain evidence="2">cv. Yunnan</strain>
        <tissue evidence="1">Leaves</tissue>
    </source>
</reference>
<name>A0ACB9FWZ8_9ASTR</name>
<keyword evidence="2" id="KW-1185">Reference proteome</keyword>